<evidence type="ECO:0000313" key="1">
    <source>
        <dbReference type="EMBL" id="MST83710.1"/>
    </source>
</evidence>
<organism evidence="1 2">
    <name type="scientific">Hallella mizrahii</name>
    <dbReference type="NCBI Taxonomy" id="2606637"/>
    <lineage>
        <taxon>Bacteria</taxon>
        <taxon>Pseudomonadati</taxon>
        <taxon>Bacteroidota</taxon>
        <taxon>Bacteroidia</taxon>
        <taxon>Bacteroidales</taxon>
        <taxon>Prevotellaceae</taxon>
        <taxon>Hallella</taxon>
    </lineage>
</organism>
<dbReference type="AlphaFoldDB" id="A0A7K0KE55"/>
<name>A0A7K0KE55_9BACT</name>
<protein>
    <submittedName>
        <fullName evidence="1">Uncharacterized protein</fullName>
    </submittedName>
</protein>
<evidence type="ECO:0000313" key="2">
    <source>
        <dbReference type="Proteomes" id="UP000438914"/>
    </source>
</evidence>
<dbReference type="Proteomes" id="UP000438914">
    <property type="component" value="Unassembled WGS sequence"/>
</dbReference>
<reference evidence="1 2" key="1">
    <citation type="submission" date="2019-08" db="EMBL/GenBank/DDBJ databases">
        <title>In-depth cultivation of the pig gut microbiome towards novel bacterial diversity and tailored functional studies.</title>
        <authorList>
            <person name="Wylensek D."/>
            <person name="Hitch T.C.A."/>
            <person name="Clavel T."/>
        </authorList>
    </citation>
    <scope>NUCLEOTIDE SEQUENCE [LARGE SCALE GENOMIC DNA]</scope>
    <source>
        <strain evidence="1 2">LKV-178-WT-2A</strain>
    </source>
</reference>
<dbReference type="RefSeq" id="WP_154533290.1">
    <property type="nucleotide sequence ID" value="NZ_VUNG01000004.1"/>
</dbReference>
<sequence>MRYTYKGKDYPKDLNIKHQEVFTTLSKDPLDITRREFDHLFDIPTEEFCADEEQLILWELGKQWGKSAEQLESDTTVNHFIIRNTLITLLTSYSFSSFDVVLEVLRQSEDIIRFNLPDYNGFTYILPILSIVFEYEPKQLEQFLLEEGLTDYSKRIVADLLARMGCDTETKTEANNKKVHDELSGIFSRVLDVYISDYPTGNICDKYVVSHVVKAIVNSGLEELSEQLKTVYSKDMVDKKICGELDTNLSVMKDLGCADLNYIETGIYPLMFLPTYLIWDNADNPDFGEQ</sequence>
<comment type="caution">
    <text evidence="1">The sequence shown here is derived from an EMBL/GenBank/DDBJ whole genome shotgun (WGS) entry which is preliminary data.</text>
</comment>
<gene>
    <name evidence="1" type="ORF">FYJ73_03280</name>
</gene>
<proteinExistence type="predicted"/>
<keyword evidence="2" id="KW-1185">Reference proteome</keyword>
<accession>A0A7K0KE55</accession>
<dbReference type="EMBL" id="VUNG01000004">
    <property type="protein sequence ID" value="MST83710.1"/>
    <property type="molecule type" value="Genomic_DNA"/>
</dbReference>